<protein>
    <submittedName>
        <fullName evidence="1">DUF4390 domain-containing protein</fullName>
    </submittedName>
</protein>
<sequence length="184" mass="20723">MLLLCAYLAHAGSIKTIKSEVEFNGNHIELAGRYLVTLSPDIETALKNGLSLPFTYEFKLTKPKLYAWYRNFADSFNSTASITYRLSYQPLTRQYRLNTSGLTRSFNSAEEALVALSIIRGWTVLEGSNIDSDDFAGKIRFRLDHSLLPKSYQLTALGDEDWVLDSGWHELQRPVSTPSAEPVP</sequence>
<name>A0A6M8SUY3_9NEIS</name>
<dbReference type="EMBL" id="CP054143">
    <property type="protein sequence ID" value="QKJ67130.1"/>
    <property type="molecule type" value="Genomic_DNA"/>
</dbReference>
<accession>A0A6M8SUY3</accession>
<gene>
    <name evidence="1" type="ORF">HQN60_10705</name>
</gene>
<evidence type="ECO:0000313" key="1">
    <source>
        <dbReference type="EMBL" id="QKJ67130.1"/>
    </source>
</evidence>
<organism evidence="1 2">
    <name type="scientific">Deefgea piscis</name>
    <dbReference type="NCBI Taxonomy" id="2739061"/>
    <lineage>
        <taxon>Bacteria</taxon>
        <taxon>Pseudomonadati</taxon>
        <taxon>Pseudomonadota</taxon>
        <taxon>Betaproteobacteria</taxon>
        <taxon>Neisseriales</taxon>
        <taxon>Chitinibacteraceae</taxon>
        <taxon>Deefgea</taxon>
    </lineage>
</organism>
<dbReference type="Proteomes" id="UP000504844">
    <property type="component" value="Chromosome"/>
</dbReference>
<dbReference type="KEGG" id="dee:HQN60_10705"/>
<dbReference type="InterPro" id="IPR025500">
    <property type="entry name" value="DUF4390"/>
</dbReference>
<keyword evidence="2" id="KW-1185">Reference proteome</keyword>
<evidence type="ECO:0000313" key="2">
    <source>
        <dbReference type="Proteomes" id="UP000504844"/>
    </source>
</evidence>
<proteinExistence type="predicted"/>
<dbReference type="Pfam" id="PF14334">
    <property type="entry name" value="DUF4390"/>
    <property type="match status" value="1"/>
</dbReference>
<reference evidence="1 2" key="1">
    <citation type="submission" date="2020-05" db="EMBL/GenBank/DDBJ databases">
        <title>Complete genome sequence of Deefgea sp. D17.</title>
        <authorList>
            <person name="Bae J.-W."/>
            <person name="Han J.E."/>
        </authorList>
    </citation>
    <scope>NUCLEOTIDE SEQUENCE [LARGE SCALE GENOMIC DNA]</scope>
    <source>
        <strain evidence="1 2">D17</strain>
    </source>
</reference>
<dbReference type="AlphaFoldDB" id="A0A6M8SUY3"/>